<evidence type="ECO:0000256" key="4">
    <source>
        <dbReference type="ARBA" id="ARBA00022692"/>
    </source>
</evidence>
<dbReference type="AlphaFoldDB" id="A0A6P6QV74"/>
<keyword evidence="4 13" id="KW-0812">Transmembrane</keyword>
<evidence type="ECO:0000313" key="15">
    <source>
        <dbReference type="Proteomes" id="UP000515129"/>
    </source>
</evidence>
<dbReference type="GeneID" id="113114608"/>
<feature type="transmembrane region" description="Helical" evidence="13">
    <location>
        <begin position="20"/>
        <end position="46"/>
    </location>
</feature>
<feature type="transmembrane region" description="Helical" evidence="13">
    <location>
        <begin position="93"/>
        <end position="115"/>
    </location>
</feature>
<dbReference type="PROSITE" id="PS50262">
    <property type="entry name" value="G_PROTEIN_RECEP_F1_2"/>
    <property type="match status" value="1"/>
</dbReference>
<reference evidence="16" key="1">
    <citation type="submission" date="2025-08" db="UniProtKB">
        <authorList>
            <consortium name="RefSeq"/>
        </authorList>
    </citation>
    <scope>IDENTIFICATION</scope>
    <source>
        <strain evidence="16">Wakin</strain>
        <tissue evidence="16">Muscle</tissue>
    </source>
</reference>
<keyword evidence="8 13" id="KW-0472">Membrane</keyword>
<evidence type="ECO:0000256" key="10">
    <source>
        <dbReference type="ARBA" id="ARBA00023170"/>
    </source>
</evidence>
<dbReference type="RefSeq" id="XP_026137268.1">
    <property type="nucleotide sequence ID" value="XM_026281483.1"/>
</dbReference>
<feature type="transmembrane region" description="Helical" evidence="13">
    <location>
        <begin position="53"/>
        <end position="73"/>
    </location>
</feature>
<dbReference type="PRINTS" id="PR00245">
    <property type="entry name" value="OLFACTORYR"/>
</dbReference>
<accession>A0A6P6QV74</accession>
<dbReference type="GO" id="GO:0004930">
    <property type="term" value="F:G protein-coupled receptor activity"/>
    <property type="evidence" value="ECO:0007669"/>
    <property type="project" value="UniProtKB-KW"/>
</dbReference>
<feature type="transmembrane region" description="Helical" evidence="13">
    <location>
        <begin position="266"/>
        <end position="288"/>
    </location>
</feature>
<dbReference type="GO" id="GO:0004984">
    <property type="term" value="F:olfactory receptor activity"/>
    <property type="evidence" value="ECO:0007669"/>
    <property type="project" value="InterPro"/>
</dbReference>
<dbReference type="KEGG" id="caua:113114608"/>
<keyword evidence="7" id="KW-0297">G-protein coupled receptor</keyword>
<keyword evidence="3" id="KW-0716">Sensory transduction</keyword>
<feature type="transmembrane region" description="Helical" evidence="13">
    <location>
        <begin position="135"/>
        <end position="157"/>
    </location>
</feature>
<evidence type="ECO:0000256" key="12">
    <source>
        <dbReference type="ARBA" id="ARBA00023224"/>
    </source>
</evidence>
<dbReference type="PRINTS" id="PR00237">
    <property type="entry name" value="GPCRRHODOPSN"/>
</dbReference>
<evidence type="ECO:0000256" key="11">
    <source>
        <dbReference type="ARBA" id="ARBA00023180"/>
    </source>
</evidence>
<organism evidence="15 16">
    <name type="scientific">Carassius auratus</name>
    <name type="common">Goldfish</name>
    <dbReference type="NCBI Taxonomy" id="7957"/>
    <lineage>
        <taxon>Eukaryota</taxon>
        <taxon>Metazoa</taxon>
        <taxon>Chordata</taxon>
        <taxon>Craniata</taxon>
        <taxon>Vertebrata</taxon>
        <taxon>Euteleostomi</taxon>
        <taxon>Actinopterygii</taxon>
        <taxon>Neopterygii</taxon>
        <taxon>Teleostei</taxon>
        <taxon>Ostariophysi</taxon>
        <taxon>Cypriniformes</taxon>
        <taxon>Cyprinidae</taxon>
        <taxon>Cyprininae</taxon>
        <taxon>Carassius</taxon>
    </lineage>
</organism>
<dbReference type="InterPro" id="IPR000276">
    <property type="entry name" value="GPCR_Rhodpsn"/>
</dbReference>
<comment type="subcellular location">
    <subcellularLocation>
        <location evidence="1">Cell membrane</location>
        <topology evidence="1">Multi-pass membrane protein</topology>
    </subcellularLocation>
</comment>
<keyword evidence="12" id="KW-0807">Transducer</keyword>
<evidence type="ECO:0000256" key="5">
    <source>
        <dbReference type="ARBA" id="ARBA00022725"/>
    </source>
</evidence>
<feature type="transmembrane region" description="Helical" evidence="13">
    <location>
        <begin position="191"/>
        <end position="213"/>
    </location>
</feature>
<keyword evidence="5" id="KW-0552">Olfaction</keyword>
<sequence length="307" mass="35071">MENGTYFYLMLFENIGCIRYVFFGLGFILYCAIVLFNFLIILAVFLERTLHQPMYILISCLSINCLFGTTTFFPRLLTDLISDTHLVSREACILQAFVIYSYASNEITILMLMAFDRYVAISKPLQYNNIMTPRILSVLISISCIYPMLCLGISGILNARLTVCGNKLWKVYCHNFEIVKLSCANTIVNNVFGLFILATTLIMPLSFILYSYVKILIICRKSSIDFRRKAYQTCVPHIVILLNFSLAIFCEITLSRVATLELPTELSVILSLEFLIVPPILDPLVYGLKFPEIRKKVKCIIKSCKKL</sequence>
<dbReference type="InterPro" id="IPR017452">
    <property type="entry name" value="GPCR_Rhodpsn_7TM"/>
</dbReference>
<feature type="domain" description="G-protein coupled receptors family 1 profile" evidence="14">
    <location>
        <begin position="36"/>
        <end position="286"/>
    </location>
</feature>
<evidence type="ECO:0000256" key="7">
    <source>
        <dbReference type="ARBA" id="ARBA00023040"/>
    </source>
</evidence>
<proteinExistence type="predicted"/>
<evidence type="ECO:0000259" key="14">
    <source>
        <dbReference type="PROSITE" id="PS50262"/>
    </source>
</evidence>
<dbReference type="FunFam" id="1.20.1070.10:FF:000024">
    <property type="entry name" value="Olfactory receptor"/>
    <property type="match status" value="1"/>
</dbReference>
<dbReference type="SUPFAM" id="SSF81321">
    <property type="entry name" value="Family A G protein-coupled receptor-like"/>
    <property type="match status" value="1"/>
</dbReference>
<evidence type="ECO:0000256" key="8">
    <source>
        <dbReference type="ARBA" id="ARBA00023136"/>
    </source>
</evidence>
<evidence type="ECO:0000256" key="9">
    <source>
        <dbReference type="ARBA" id="ARBA00023157"/>
    </source>
</evidence>
<gene>
    <name evidence="16" type="primary">LOC113114608</name>
</gene>
<evidence type="ECO:0000256" key="13">
    <source>
        <dbReference type="SAM" id="Phobius"/>
    </source>
</evidence>
<keyword evidence="11" id="KW-0325">Glycoprotein</keyword>
<keyword evidence="6 13" id="KW-1133">Transmembrane helix</keyword>
<keyword evidence="9" id="KW-1015">Disulfide bond</keyword>
<evidence type="ECO:0000256" key="2">
    <source>
        <dbReference type="ARBA" id="ARBA00022475"/>
    </source>
</evidence>
<name>A0A6P6QV74_CARAU</name>
<dbReference type="PANTHER" id="PTHR26451:SF847">
    <property type="entry name" value="ODORANT RECEPTOR-RELATED"/>
    <property type="match status" value="1"/>
</dbReference>
<keyword evidence="15" id="KW-1185">Reference proteome</keyword>
<dbReference type="GO" id="GO:0005886">
    <property type="term" value="C:plasma membrane"/>
    <property type="evidence" value="ECO:0007669"/>
    <property type="project" value="UniProtKB-SubCell"/>
</dbReference>
<dbReference type="InterPro" id="IPR052921">
    <property type="entry name" value="GPCR1_Superfamily_Member"/>
</dbReference>
<dbReference type="InterPro" id="IPR000725">
    <property type="entry name" value="Olfact_rcpt"/>
</dbReference>
<evidence type="ECO:0000256" key="3">
    <source>
        <dbReference type="ARBA" id="ARBA00022606"/>
    </source>
</evidence>
<dbReference type="Proteomes" id="UP000515129">
    <property type="component" value="Chromosome 15"/>
</dbReference>
<evidence type="ECO:0000256" key="6">
    <source>
        <dbReference type="ARBA" id="ARBA00022989"/>
    </source>
</evidence>
<evidence type="ECO:0000313" key="16">
    <source>
        <dbReference type="RefSeq" id="XP_026137268.1"/>
    </source>
</evidence>
<keyword evidence="10 16" id="KW-0675">Receptor</keyword>
<dbReference type="Gene3D" id="1.20.1070.10">
    <property type="entry name" value="Rhodopsin 7-helix transmembrane proteins"/>
    <property type="match status" value="1"/>
</dbReference>
<dbReference type="Pfam" id="PF13853">
    <property type="entry name" value="7tm_4"/>
    <property type="match status" value="1"/>
</dbReference>
<dbReference type="GO" id="GO:0005549">
    <property type="term" value="F:odorant binding"/>
    <property type="evidence" value="ECO:0007669"/>
    <property type="project" value="TreeGrafter"/>
</dbReference>
<evidence type="ECO:0000256" key="1">
    <source>
        <dbReference type="ARBA" id="ARBA00004651"/>
    </source>
</evidence>
<dbReference type="PANTHER" id="PTHR26451">
    <property type="entry name" value="G_PROTEIN_RECEP_F1_2 DOMAIN-CONTAINING PROTEIN"/>
    <property type="match status" value="1"/>
</dbReference>
<feature type="transmembrane region" description="Helical" evidence="13">
    <location>
        <begin position="234"/>
        <end position="254"/>
    </location>
</feature>
<protein>
    <submittedName>
        <fullName evidence="16">Gustatory receptor clone PTE03</fullName>
    </submittedName>
</protein>
<dbReference type="OrthoDB" id="6147321at2759"/>
<keyword evidence="2" id="KW-1003">Cell membrane</keyword>